<evidence type="ECO:0000256" key="2">
    <source>
        <dbReference type="ARBA" id="ARBA00008142"/>
    </source>
</evidence>
<keyword evidence="10 13" id="KW-0067">ATP-binding</keyword>
<dbReference type="GO" id="GO:0006241">
    <property type="term" value="P:CTP biosynthetic process"/>
    <property type="evidence" value="ECO:0007669"/>
    <property type="project" value="UniProtKB-UniRule"/>
</dbReference>
<comment type="subunit">
    <text evidence="13">Homotetramer.</text>
</comment>
<dbReference type="HAMAP" id="MF_00451">
    <property type="entry name" value="NDP_kinase"/>
    <property type="match status" value="1"/>
</dbReference>
<gene>
    <name evidence="13" type="primary">ndk</name>
    <name evidence="18" type="ORF">EU981_00525</name>
</gene>
<evidence type="ECO:0000256" key="6">
    <source>
        <dbReference type="ARBA" id="ARBA00022679"/>
    </source>
</evidence>
<protein>
    <recommendedName>
        <fullName evidence="4 13">Nucleoside diphosphate kinase</fullName>
        <shortName evidence="13">NDK</shortName>
        <shortName evidence="13">NDP kinase</shortName>
        <ecNumber evidence="3 13">2.7.4.6</ecNumber>
    </recommendedName>
    <alternativeName>
        <fullName evidence="13">Nucleoside-2-P kinase</fullName>
    </alternativeName>
</protein>
<dbReference type="AlphaFoldDB" id="A0A937ABA3"/>
<feature type="binding site" evidence="13 14">
    <location>
        <position position="114"/>
    </location>
    <ligand>
        <name>ATP</name>
        <dbReference type="ChEBI" id="CHEBI:30616"/>
    </ligand>
</feature>
<dbReference type="SMART" id="SM00562">
    <property type="entry name" value="NDK"/>
    <property type="match status" value="1"/>
</dbReference>
<dbReference type="InterPro" id="IPR023005">
    <property type="entry name" value="Nucleoside_diP_kinase_AS"/>
</dbReference>
<evidence type="ECO:0000256" key="8">
    <source>
        <dbReference type="ARBA" id="ARBA00022741"/>
    </source>
</evidence>
<evidence type="ECO:0000259" key="17">
    <source>
        <dbReference type="SMART" id="SM00562"/>
    </source>
</evidence>
<organism evidence="18 19">
    <name type="scientific">Candidatus Liberibacter ctenarytainae</name>
    <dbReference type="NCBI Taxonomy" id="2020335"/>
    <lineage>
        <taxon>Bacteria</taxon>
        <taxon>Pseudomonadati</taxon>
        <taxon>Pseudomonadota</taxon>
        <taxon>Alphaproteobacteria</taxon>
        <taxon>Hyphomicrobiales</taxon>
        <taxon>Rhizobiaceae</taxon>
        <taxon>Liberibacter</taxon>
    </lineage>
</organism>
<proteinExistence type="inferred from homology"/>
<feature type="active site" description="Pros-phosphohistidine intermediate" evidence="13 14">
    <location>
        <position position="117"/>
    </location>
</feature>
<dbReference type="GO" id="GO:0004550">
    <property type="term" value="F:nucleoside diphosphate kinase activity"/>
    <property type="evidence" value="ECO:0007669"/>
    <property type="project" value="UniProtKB-UniRule"/>
</dbReference>
<feature type="binding site" evidence="13 14">
    <location>
        <position position="59"/>
    </location>
    <ligand>
        <name>ATP</name>
        <dbReference type="ChEBI" id="CHEBI:30616"/>
    </ligand>
</feature>
<dbReference type="EMBL" id="SEOL01000001">
    <property type="protein sequence ID" value="MBL0848580.1"/>
    <property type="molecule type" value="Genomic_DNA"/>
</dbReference>
<comment type="cofactor">
    <cofactor evidence="1 13">
        <name>Mg(2+)</name>
        <dbReference type="ChEBI" id="CHEBI:18420"/>
    </cofactor>
</comment>
<evidence type="ECO:0000256" key="1">
    <source>
        <dbReference type="ARBA" id="ARBA00001946"/>
    </source>
</evidence>
<keyword evidence="11 13" id="KW-0460">Magnesium</keyword>
<comment type="subcellular location">
    <subcellularLocation>
        <location evidence="13">Cytoplasm</location>
    </subcellularLocation>
</comment>
<feature type="binding site" evidence="13 14">
    <location>
        <position position="104"/>
    </location>
    <ligand>
        <name>ATP</name>
        <dbReference type="ChEBI" id="CHEBI:30616"/>
    </ligand>
</feature>
<name>A0A937ABA3_9HYPH</name>
<comment type="caution">
    <text evidence="18">The sequence shown here is derived from an EMBL/GenBank/DDBJ whole genome shotgun (WGS) entry which is preliminary data.</text>
</comment>
<comment type="function">
    <text evidence="13">Major role in the synthesis of nucleoside triphosphates other than ATP. The ATP gamma phosphate is transferred to the NDP beta phosphate via a ping-pong mechanism, using a phosphorylated active-site intermediate.</text>
</comment>
<evidence type="ECO:0000256" key="4">
    <source>
        <dbReference type="ARBA" id="ARBA00017632"/>
    </source>
</evidence>
<evidence type="ECO:0000256" key="7">
    <source>
        <dbReference type="ARBA" id="ARBA00022723"/>
    </source>
</evidence>
<keyword evidence="5 13" id="KW-0597">Phosphoprotein</keyword>
<evidence type="ECO:0000256" key="12">
    <source>
        <dbReference type="ARBA" id="ARBA00023080"/>
    </source>
</evidence>
<evidence type="ECO:0000313" key="19">
    <source>
        <dbReference type="Proteomes" id="UP000736856"/>
    </source>
</evidence>
<sequence length="140" mass="15747">MSIERTFSMIKPDALRRHLIGSIVKELEEQKLCIIASKFILMNQSQAEGFYKVHRDRPFFSELVQTMISGPVIVQVLEGEDAVNRNRQIMGDTDPKKASQGTIREKYGLSIGENSVHGSDSLETAAEEIAYWFSNVEIVG</sequence>
<keyword evidence="9 13" id="KW-0418">Kinase</keyword>
<keyword evidence="7 13" id="KW-0479">Metal-binding</keyword>
<keyword evidence="6 13" id="KW-0808">Transferase</keyword>
<evidence type="ECO:0000256" key="3">
    <source>
        <dbReference type="ARBA" id="ARBA00012966"/>
    </source>
</evidence>
<dbReference type="GO" id="GO:0006228">
    <property type="term" value="P:UTP biosynthetic process"/>
    <property type="evidence" value="ECO:0007669"/>
    <property type="project" value="UniProtKB-UniRule"/>
</dbReference>
<evidence type="ECO:0000256" key="16">
    <source>
        <dbReference type="RuleBase" id="RU004013"/>
    </source>
</evidence>
<dbReference type="GO" id="GO:0005737">
    <property type="term" value="C:cytoplasm"/>
    <property type="evidence" value="ECO:0007669"/>
    <property type="project" value="UniProtKB-SubCell"/>
</dbReference>
<dbReference type="InterPro" id="IPR034907">
    <property type="entry name" value="NDK-like_dom"/>
</dbReference>
<feature type="domain" description="Nucleoside diphosphate kinase-like" evidence="17">
    <location>
        <begin position="3"/>
        <end position="140"/>
    </location>
</feature>
<feature type="binding site" evidence="13 14">
    <location>
        <position position="11"/>
    </location>
    <ligand>
        <name>ATP</name>
        <dbReference type="ChEBI" id="CHEBI:30616"/>
    </ligand>
</feature>
<dbReference type="CDD" id="cd04413">
    <property type="entry name" value="NDPk_I"/>
    <property type="match status" value="1"/>
</dbReference>
<dbReference type="GO" id="GO:0005524">
    <property type="term" value="F:ATP binding"/>
    <property type="evidence" value="ECO:0007669"/>
    <property type="project" value="UniProtKB-UniRule"/>
</dbReference>
<dbReference type="Proteomes" id="UP000736856">
    <property type="component" value="Unassembled WGS sequence"/>
</dbReference>
<dbReference type="InterPro" id="IPR001564">
    <property type="entry name" value="Nucleoside_diP_kinase"/>
</dbReference>
<comment type="catalytic activity">
    <reaction evidence="13 16">
        <text>a 2'-deoxyribonucleoside 5'-diphosphate + ATP = a 2'-deoxyribonucleoside 5'-triphosphate + ADP</text>
        <dbReference type="Rhea" id="RHEA:44640"/>
        <dbReference type="ChEBI" id="CHEBI:30616"/>
        <dbReference type="ChEBI" id="CHEBI:61560"/>
        <dbReference type="ChEBI" id="CHEBI:73316"/>
        <dbReference type="ChEBI" id="CHEBI:456216"/>
        <dbReference type="EC" id="2.7.4.6"/>
    </reaction>
</comment>
<dbReference type="Gene3D" id="3.30.70.141">
    <property type="entry name" value="Nucleoside diphosphate kinase-like domain"/>
    <property type="match status" value="1"/>
</dbReference>
<dbReference type="PROSITE" id="PS51374">
    <property type="entry name" value="NDPK_LIKE"/>
    <property type="match status" value="1"/>
</dbReference>
<evidence type="ECO:0000256" key="10">
    <source>
        <dbReference type="ARBA" id="ARBA00022840"/>
    </source>
</evidence>
<evidence type="ECO:0000256" key="13">
    <source>
        <dbReference type="HAMAP-Rule" id="MF_00451"/>
    </source>
</evidence>
<dbReference type="PRINTS" id="PR01243">
    <property type="entry name" value="NUCDPKINASE"/>
</dbReference>
<dbReference type="GO" id="GO:0006183">
    <property type="term" value="P:GTP biosynthetic process"/>
    <property type="evidence" value="ECO:0007669"/>
    <property type="project" value="UniProtKB-UniRule"/>
</dbReference>
<dbReference type="SUPFAM" id="SSF54919">
    <property type="entry name" value="Nucleoside diphosphate kinase, NDK"/>
    <property type="match status" value="1"/>
</dbReference>
<feature type="binding site" evidence="13 14">
    <location>
        <position position="87"/>
    </location>
    <ligand>
        <name>ATP</name>
        <dbReference type="ChEBI" id="CHEBI:30616"/>
    </ligand>
</feature>
<evidence type="ECO:0000256" key="14">
    <source>
        <dbReference type="PROSITE-ProRule" id="PRU00706"/>
    </source>
</evidence>
<reference evidence="18" key="1">
    <citation type="submission" date="2019-02" db="EMBL/GenBank/DDBJ databases">
        <title>A novel Candidatus Liberibacter species associated with the New Zealand native fuchsia psyllid, Ctenarytaina fuchsiae.</title>
        <authorList>
            <person name="Thompson S.M."/>
            <person name="Jorgensen N."/>
            <person name="David C."/>
            <person name="Bulman S.R."/>
            <person name="Smith G.R."/>
        </authorList>
    </citation>
    <scope>NUCLEOTIDE SEQUENCE</scope>
    <source>
        <strain evidence="18">Oxford</strain>
    </source>
</reference>
<evidence type="ECO:0000256" key="9">
    <source>
        <dbReference type="ARBA" id="ARBA00022777"/>
    </source>
</evidence>
<evidence type="ECO:0000313" key="18">
    <source>
        <dbReference type="EMBL" id="MBL0848580.1"/>
    </source>
</evidence>
<dbReference type="Pfam" id="PF00334">
    <property type="entry name" value="NDK"/>
    <property type="match status" value="1"/>
</dbReference>
<evidence type="ECO:0000256" key="5">
    <source>
        <dbReference type="ARBA" id="ARBA00022553"/>
    </source>
</evidence>
<dbReference type="PROSITE" id="PS00469">
    <property type="entry name" value="NDPK"/>
    <property type="match status" value="1"/>
</dbReference>
<evidence type="ECO:0000256" key="11">
    <source>
        <dbReference type="ARBA" id="ARBA00022842"/>
    </source>
</evidence>
<comment type="similarity">
    <text evidence="2 13 14 15">Belongs to the NDK family.</text>
</comment>
<keyword evidence="13" id="KW-0963">Cytoplasm</keyword>
<keyword evidence="8 13" id="KW-0547">Nucleotide-binding</keyword>
<accession>A0A937ABA3</accession>
<feature type="binding site" evidence="13 14">
    <location>
        <position position="93"/>
    </location>
    <ligand>
        <name>ATP</name>
        <dbReference type="ChEBI" id="CHEBI:30616"/>
    </ligand>
</feature>
<dbReference type="FunFam" id="3.30.70.141:FF:000003">
    <property type="entry name" value="Nucleoside diphosphate kinase"/>
    <property type="match status" value="1"/>
</dbReference>
<dbReference type="PANTHER" id="PTHR11349">
    <property type="entry name" value="NUCLEOSIDE DIPHOSPHATE KINASE"/>
    <property type="match status" value="1"/>
</dbReference>
<comment type="catalytic activity">
    <reaction evidence="13">
        <text>a ribonucleoside 5'-diphosphate + ATP = a ribonucleoside 5'-triphosphate + ADP</text>
        <dbReference type="Rhea" id="RHEA:18113"/>
        <dbReference type="ChEBI" id="CHEBI:30616"/>
        <dbReference type="ChEBI" id="CHEBI:57930"/>
        <dbReference type="ChEBI" id="CHEBI:61557"/>
        <dbReference type="ChEBI" id="CHEBI:456216"/>
        <dbReference type="EC" id="2.7.4.6"/>
    </reaction>
</comment>
<dbReference type="GO" id="GO:0046872">
    <property type="term" value="F:metal ion binding"/>
    <property type="evidence" value="ECO:0007669"/>
    <property type="project" value="UniProtKB-KW"/>
</dbReference>
<keyword evidence="12 13" id="KW-0546">Nucleotide metabolism</keyword>
<evidence type="ECO:0000256" key="15">
    <source>
        <dbReference type="RuleBase" id="RU004011"/>
    </source>
</evidence>
<dbReference type="InterPro" id="IPR036850">
    <property type="entry name" value="NDK-like_dom_sf"/>
</dbReference>
<dbReference type="EC" id="2.7.4.6" evidence="3 13"/>
<dbReference type="NCBIfam" id="NF001908">
    <property type="entry name" value="PRK00668.1"/>
    <property type="match status" value="1"/>
</dbReference>